<dbReference type="AlphaFoldDB" id="A0A377J4E3"/>
<dbReference type="RefSeq" id="WP_115011401.1">
    <property type="nucleotide sequence ID" value="NZ_UGHV01000001.1"/>
</dbReference>
<protein>
    <submittedName>
        <fullName evidence="1">Uncharacterized protein</fullName>
    </submittedName>
</protein>
<name>A0A377J4E3_9HELI</name>
<gene>
    <name evidence="1" type="ORF">NCTC12410_00956</name>
</gene>
<reference evidence="1 2" key="1">
    <citation type="submission" date="2018-06" db="EMBL/GenBank/DDBJ databases">
        <authorList>
            <consortium name="Pathogen Informatics"/>
            <person name="Doyle S."/>
        </authorList>
    </citation>
    <scope>NUCLEOTIDE SEQUENCE [LARGE SCALE GENOMIC DNA]</scope>
    <source>
        <strain evidence="1 2">NCTC12410</strain>
    </source>
</reference>
<sequence length="178" mass="20057">MQYTPAQAFEILYDHYCAQMLTFLQQSGRQFGLLCDASKVRFDPPLPKSQATKLGKSLEFLISGSTFDSLEIRQDSLGQVSVHFVVGLAPRGEGELVSVRVRGIRQIFIKDTAHDDCALFTRVDSRLIFPTDTPNHDEQESFAEESFSKEEQQSLQIILQNTHNAKVLAQLQGNNHNK</sequence>
<dbReference type="OrthoDB" id="5333999at2"/>
<accession>A0A377J4E3</accession>
<evidence type="ECO:0000313" key="1">
    <source>
        <dbReference type="EMBL" id="STO97134.1"/>
    </source>
</evidence>
<organism evidence="1 2">
    <name type="scientific">Helicobacter canis</name>
    <dbReference type="NCBI Taxonomy" id="29419"/>
    <lineage>
        <taxon>Bacteria</taxon>
        <taxon>Pseudomonadati</taxon>
        <taxon>Campylobacterota</taxon>
        <taxon>Epsilonproteobacteria</taxon>
        <taxon>Campylobacterales</taxon>
        <taxon>Helicobacteraceae</taxon>
        <taxon>Helicobacter</taxon>
    </lineage>
</organism>
<dbReference type="Proteomes" id="UP000254841">
    <property type="component" value="Unassembled WGS sequence"/>
</dbReference>
<dbReference type="EMBL" id="UGHV01000001">
    <property type="protein sequence ID" value="STO97134.1"/>
    <property type="molecule type" value="Genomic_DNA"/>
</dbReference>
<evidence type="ECO:0000313" key="2">
    <source>
        <dbReference type="Proteomes" id="UP000254841"/>
    </source>
</evidence>
<proteinExistence type="predicted"/>